<name>A0ABU9Y3L8_9SPHN</name>
<dbReference type="InterPro" id="IPR013766">
    <property type="entry name" value="Thioredoxin_domain"/>
</dbReference>
<dbReference type="CDD" id="cd02966">
    <property type="entry name" value="TlpA_like_family"/>
    <property type="match status" value="1"/>
</dbReference>
<dbReference type="PANTHER" id="PTHR42852">
    <property type="entry name" value="THIOL:DISULFIDE INTERCHANGE PROTEIN DSBE"/>
    <property type="match status" value="1"/>
</dbReference>
<reference evidence="3 4" key="1">
    <citation type="submission" date="2024-05" db="EMBL/GenBank/DDBJ databases">
        <authorList>
            <person name="Liu Q."/>
            <person name="Xin Y.-H."/>
        </authorList>
    </citation>
    <scope>NUCLEOTIDE SEQUENCE [LARGE SCALE GENOMIC DNA]</scope>
    <source>
        <strain evidence="3 4">CGMCC 1.10181</strain>
    </source>
</reference>
<dbReference type="InterPro" id="IPR036249">
    <property type="entry name" value="Thioredoxin-like_sf"/>
</dbReference>
<comment type="caution">
    <text evidence="3">The sequence shown here is derived from an EMBL/GenBank/DDBJ whole genome shotgun (WGS) entry which is preliminary data.</text>
</comment>
<evidence type="ECO:0000259" key="2">
    <source>
        <dbReference type="PROSITE" id="PS51352"/>
    </source>
</evidence>
<dbReference type="PROSITE" id="PS51352">
    <property type="entry name" value="THIOREDOXIN_2"/>
    <property type="match status" value="1"/>
</dbReference>
<dbReference type="Pfam" id="PF00578">
    <property type="entry name" value="AhpC-TSA"/>
    <property type="match status" value="1"/>
</dbReference>
<evidence type="ECO:0000313" key="4">
    <source>
        <dbReference type="Proteomes" id="UP001419910"/>
    </source>
</evidence>
<keyword evidence="1" id="KW-0676">Redox-active center</keyword>
<dbReference type="InterPro" id="IPR000866">
    <property type="entry name" value="AhpC/TSA"/>
</dbReference>
<evidence type="ECO:0000313" key="3">
    <source>
        <dbReference type="EMBL" id="MEN2790383.1"/>
    </source>
</evidence>
<evidence type="ECO:0000256" key="1">
    <source>
        <dbReference type="ARBA" id="ARBA00023284"/>
    </source>
</evidence>
<gene>
    <name evidence="3" type="ORF">ABC974_12160</name>
</gene>
<dbReference type="InterPro" id="IPR017937">
    <property type="entry name" value="Thioredoxin_CS"/>
</dbReference>
<dbReference type="PANTHER" id="PTHR42852:SF17">
    <property type="entry name" value="THIOREDOXIN-LIKE PROTEIN HI_1115"/>
    <property type="match status" value="1"/>
</dbReference>
<proteinExistence type="predicted"/>
<accession>A0ABU9Y3L8</accession>
<feature type="domain" description="Thioredoxin" evidence="2">
    <location>
        <begin position="8"/>
        <end position="143"/>
    </location>
</feature>
<organism evidence="3 4">
    <name type="scientific">Sphingomonas oligophenolica</name>
    <dbReference type="NCBI Taxonomy" id="301154"/>
    <lineage>
        <taxon>Bacteria</taxon>
        <taxon>Pseudomonadati</taxon>
        <taxon>Pseudomonadota</taxon>
        <taxon>Alphaproteobacteria</taxon>
        <taxon>Sphingomonadales</taxon>
        <taxon>Sphingomonadaceae</taxon>
        <taxon>Sphingomonas</taxon>
    </lineage>
</organism>
<dbReference type="InterPro" id="IPR050553">
    <property type="entry name" value="Thioredoxin_ResA/DsbE_sf"/>
</dbReference>
<keyword evidence="4" id="KW-1185">Reference proteome</keyword>
<dbReference type="Gene3D" id="3.40.30.10">
    <property type="entry name" value="Glutaredoxin"/>
    <property type="match status" value="1"/>
</dbReference>
<dbReference type="Proteomes" id="UP001419910">
    <property type="component" value="Unassembled WGS sequence"/>
</dbReference>
<protein>
    <submittedName>
        <fullName evidence="3">TlpA disulfide reductase family protein</fullName>
    </submittedName>
</protein>
<sequence>MLIGAKPPAVGDVAPDFQLTLVDGTKVSLADLRGKVVVLNFWATWCVPCRTELPTLDAYYQAQQKAGLRVFAITTEDSLPLYQLKKLFAVMHISAVRKMRGNYDTLGGVPTNFVIDRSGRIRYAKANAFDLDDLNRLLIPLLREPAPAGTSAS</sequence>
<dbReference type="SUPFAM" id="SSF52833">
    <property type="entry name" value="Thioredoxin-like"/>
    <property type="match status" value="1"/>
</dbReference>
<dbReference type="EMBL" id="JBDIME010000009">
    <property type="protein sequence ID" value="MEN2790383.1"/>
    <property type="molecule type" value="Genomic_DNA"/>
</dbReference>
<dbReference type="PROSITE" id="PS00194">
    <property type="entry name" value="THIOREDOXIN_1"/>
    <property type="match status" value="1"/>
</dbReference>